<dbReference type="SUPFAM" id="SSF53383">
    <property type="entry name" value="PLP-dependent transferases"/>
    <property type="match status" value="1"/>
</dbReference>
<dbReference type="Gene3D" id="3.90.1150.10">
    <property type="entry name" value="Aspartate Aminotransferase, domain 1"/>
    <property type="match status" value="1"/>
</dbReference>
<name>A0ABP7FKN8_9ACTN</name>
<evidence type="ECO:0000256" key="2">
    <source>
        <dbReference type="ARBA" id="ARBA00022898"/>
    </source>
</evidence>
<dbReference type="InterPro" id="IPR005814">
    <property type="entry name" value="Aminotrans_3"/>
</dbReference>
<dbReference type="PANTHER" id="PTHR43713">
    <property type="entry name" value="GLUTAMATE-1-SEMIALDEHYDE 2,1-AMINOMUTASE"/>
    <property type="match status" value="1"/>
</dbReference>
<dbReference type="Proteomes" id="UP001500908">
    <property type="component" value="Unassembled WGS sequence"/>
</dbReference>
<sequence>MKVNAHYQSARRVLPGGVSATARANPALGHPLYISRGEGARVYDLDGQDYVDMCVSHGASLLGHNHPAITAAVAKALDMGIICAYENEHQAQLAETLTEVIPCAEMVRFAGTGTETVMHALRLARTATGRRTIIKFEGHFNGYSDALNYSVAPPLDQAGPAERPRPYPESAGMAEDPTPELVILPFNDADALTTAFAERGDEVAALFMEPINYDSGTIPPEPGFVELCRRLCDQHGALLFFDEVLTAFRMALGGAQGHLGVTPDLCVLGKAIGGGMPLSALVGTRAVMSHLRPVGESEMSGTYLAHSTSVLAAQAAVEQYRAPEFYSQLTARGARFYADFQSLIDASDVPVRLQHVGARFGLYFGRTEPVRNYRDAAQQDPAMLATFVAGCIRRGVYVHPAAHHGFSSVHTDADFDRVLTAIDGALRDVADTHMLKGASR</sequence>
<dbReference type="InterPro" id="IPR015422">
    <property type="entry name" value="PyrdxlP-dep_Trfase_small"/>
</dbReference>
<gene>
    <name evidence="4" type="primary">hemL_2</name>
    <name evidence="4" type="ORF">GCM10022402_17650</name>
</gene>
<dbReference type="RefSeq" id="WP_344969396.1">
    <property type="nucleotide sequence ID" value="NZ_BAABDD010000006.1"/>
</dbReference>
<organism evidence="4 5">
    <name type="scientific">Salinactinospora qingdaonensis</name>
    <dbReference type="NCBI Taxonomy" id="702744"/>
    <lineage>
        <taxon>Bacteria</taxon>
        <taxon>Bacillati</taxon>
        <taxon>Actinomycetota</taxon>
        <taxon>Actinomycetes</taxon>
        <taxon>Streptosporangiales</taxon>
        <taxon>Nocardiopsidaceae</taxon>
        <taxon>Salinactinospora</taxon>
    </lineage>
</organism>
<reference evidence="5" key="1">
    <citation type="journal article" date="2019" name="Int. J. Syst. Evol. Microbiol.">
        <title>The Global Catalogue of Microorganisms (GCM) 10K type strain sequencing project: providing services to taxonomists for standard genome sequencing and annotation.</title>
        <authorList>
            <consortium name="The Broad Institute Genomics Platform"/>
            <consortium name="The Broad Institute Genome Sequencing Center for Infectious Disease"/>
            <person name="Wu L."/>
            <person name="Ma J."/>
        </authorList>
    </citation>
    <scope>NUCLEOTIDE SEQUENCE [LARGE SCALE GENOMIC DNA]</scope>
    <source>
        <strain evidence="5">JCM 17137</strain>
    </source>
</reference>
<evidence type="ECO:0000313" key="4">
    <source>
        <dbReference type="EMBL" id="GAA3738217.1"/>
    </source>
</evidence>
<dbReference type="EMBL" id="BAABDD010000006">
    <property type="protein sequence ID" value="GAA3738217.1"/>
    <property type="molecule type" value="Genomic_DNA"/>
</dbReference>
<dbReference type="InterPro" id="IPR015424">
    <property type="entry name" value="PyrdxlP-dep_Trfase"/>
</dbReference>
<dbReference type="Pfam" id="PF00202">
    <property type="entry name" value="Aminotran_3"/>
    <property type="match status" value="1"/>
</dbReference>
<comment type="cofactor">
    <cofactor evidence="1">
        <name>pyridoxal 5'-phosphate</name>
        <dbReference type="ChEBI" id="CHEBI:597326"/>
    </cofactor>
</comment>
<keyword evidence="5" id="KW-1185">Reference proteome</keyword>
<dbReference type="Gene3D" id="3.40.640.10">
    <property type="entry name" value="Type I PLP-dependent aspartate aminotransferase-like (Major domain)"/>
    <property type="match status" value="1"/>
</dbReference>
<dbReference type="PIRSF" id="PIRSF000521">
    <property type="entry name" value="Transaminase_4ab_Lys_Orn"/>
    <property type="match status" value="1"/>
</dbReference>
<protein>
    <submittedName>
        <fullName evidence="4">Glutamate-1-semialdehyde 2,1-aminomutase</fullName>
    </submittedName>
</protein>
<dbReference type="InterPro" id="IPR015421">
    <property type="entry name" value="PyrdxlP-dep_Trfase_major"/>
</dbReference>
<accession>A0ABP7FKN8</accession>
<evidence type="ECO:0000313" key="5">
    <source>
        <dbReference type="Proteomes" id="UP001500908"/>
    </source>
</evidence>
<dbReference type="CDD" id="cd00610">
    <property type="entry name" value="OAT_like"/>
    <property type="match status" value="1"/>
</dbReference>
<proteinExistence type="inferred from homology"/>
<evidence type="ECO:0000256" key="1">
    <source>
        <dbReference type="ARBA" id="ARBA00001933"/>
    </source>
</evidence>
<keyword evidence="2 3" id="KW-0663">Pyridoxal phosphate</keyword>
<evidence type="ECO:0000256" key="3">
    <source>
        <dbReference type="RuleBase" id="RU003560"/>
    </source>
</evidence>
<comment type="caution">
    <text evidence="4">The sequence shown here is derived from an EMBL/GenBank/DDBJ whole genome shotgun (WGS) entry which is preliminary data.</text>
</comment>
<comment type="similarity">
    <text evidence="3">Belongs to the class-III pyridoxal-phosphate-dependent aminotransferase family.</text>
</comment>
<dbReference type="PANTHER" id="PTHR43713:SF3">
    <property type="entry name" value="GLUTAMATE-1-SEMIALDEHYDE 2,1-AMINOMUTASE 1, CHLOROPLASTIC-RELATED"/>
    <property type="match status" value="1"/>
</dbReference>